<evidence type="ECO:0000313" key="10">
    <source>
        <dbReference type="Proteomes" id="UP000777438"/>
    </source>
</evidence>
<feature type="region of interest" description="Disordered" evidence="6">
    <location>
        <begin position="293"/>
        <end position="314"/>
    </location>
</feature>
<dbReference type="InterPro" id="IPR049326">
    <property type="entry name" value="Rhodopsin_dom_fungi"/>
</dbReference>
<comment type="subcellular location">
    <subcellularLocation>
        <location evidence="1">Membrane</location>
        <topology evidence="1">Multi-pass membrane protein</topology>
    </subcellularLocation>
</comment>
<keyword evidence="4 7" id="KW-0472">Membrane</keyword>
<evidence type="ECO:0000256" key="3">
    <source>
        <dbReference type="ARBA" id="ARBA00022989"/>
    </source>
</evidence>
<dbReference type="EMBL" id="JAGPYM010000007">
    <property type="protein sequence ID" value="KAH6892148.1"/>
    <property type="molecule type" value="Genomic_DNA"/>
</dbReference>
<feature type="transmembrane region" description="Helical" evidence="7">
    <location>
        <begin position="125"/>
        <end position="147"/>
    </location>
</feature>
<evidence type="ECO:0000313" key="9">
    <source>
        <dbReference type="EMBL" id="KAH6892148.1"/>
    </source>
</evidence>
<evidence type="ECO:0000256" key="5">
    <source>
        <dbReference type="ARBA" id="ARBA00038359"/>
    </source>
</evidence>
<feature type="transmembrane region" description="Helical" evidence="7">
    <location>
        <begin position="15"/>
        <end position="38"/>
    </location>
</feature>
<dbReference type="GO" id="GO:0016020">
    <property type="term" value="C:membrane"/>
    <property type="evidence" value="ECO:0007669"/>
    <property type="project" value="UniProtKB-SubCell"/>
</dbReference>
<sequence length="418" mass="45873">MSVDKNIDLKEENGLALVGTAIVFLVISWISVGLRTWTRAFLMKGYQADDWLMLIGQVIFTLSCVFILIGVHEGLGRHNDAITSDDKKVAALMWQAIATATYVLDMMFIKLSIGVFLLRLSVQKVYTWIIWISLAIVTIWSSVIFFWDIFQCNPVARQWDYRITSGSCVSADQIVAAAYSISVMTIVSDWLYALLPIPMLWTVKMTKQAKATVIVILGLGIFASIATLIRLSFLADLTDTDDILFAGTDAMVWTLVEPGAAIVASSLATIRPLLRAWRVKGFTSTDNTYGTGRSATARSAAMRSKSGTMNGTMPGFGPNDVSLLNIEPKFDEAGISPGTLATAYSSRNKSLPILPLSPGQQTVKSEIYVIQGHEVTSQPRWHGRTYSSPNGSIEQIHDLEAQNQDTGYGLGLVDGRRQ</sequence>
<dbReference type="PANTHER" id="PTHR33048:SF96">
    <property type="entry name" value="INTEGRAL MEMBRANE PROTEIN"/>
    <property type="match status" value="1"/>
</dbReference>
<evidence type="ECO:0000256" key="4">
    <source>
        <dbReference type="ARBA" id="ARBA00023136"/>
    </source>
</evidence>
<evidence type="ECO:0000256" key="1">
    <source>
        <dbReference type="ARBA" id="ARBA00004141"/>
    </source>
</evidence>
<feature type="transmembrane region" description="Helical" evidence="7">
    <location>
        <begin position="213"/>
        <end position="231"/>
    </location>
</feature>
<evidence type="ECO:0000256" key="6">
    <source>
        <dbReference type="SAM" id="MobiDB-lite"/>
    </source>
</evidence>
<accession>A0A9P8W875</accession>
<dbReference type="PANTHER" id="PTHR33048">
    <property type="entry name" value="PTH11-LIKE INTEGRAL MEMBRANE PROTEIN (AFU_ORTHOLOGUE AFUA_5G11245)"/>
    <property type="match status" value="1"/>
</dbReference>
<feature type="domain" description="Rhodopsin" evidence="8">
    <location>
        <begin position="34"/>
        <end position="275"/>
    </location>
</feature>
<dbReference type="Pfam" id="PF20684">
    <property type="entry name" value="Fung_rhodopsin"/>
    <property type="match status" value="1"/>
</dbReference>
<feature type="transmembrane region" description="Helical" evidence="7">
    <location>
        <begin position="251"/>
        <end position="270"/>
    </location>
</feature>
<evidence type="ECO:0000256" key="2">
    <source>
        <dbReference type="ARBA" id="ARBA00022692"/>
    </source>
</evidence>
<dbReference type="InterPro" id="IPR052337">
    <property type="entry name" value="SAT4-like"/>
</dbReference>
<proteinExistence type="inferred from homology"/>
<dbReference type="Proteomes" id="UP000777438">
    <property type="component" value="Unassembled WGS sequence"/>
</dbReference>
<feature type="transmembrane region" description="Helical" evidence="7">
    <location>
        <begin position="176"/>
        <end position="201"/>
    </location>
</feature>
<feature type="transmembrane region" description="Helical" evidence="7">
    <location>
        <begin position="92"/>
        <end position="118"/>
    </location>
</feature>
<evidence type="ECO:0000259" key="8">
    <source>
        <dbReference type="Pfam" id="PF20684"/>
    </source>
</evidence>
<comment type="similarity">
    <text evidence="5">Belongs to the SAT4 family.</text>
</comment>
<name>A0A9P8W875_9HYPO</name>
<reference evidence="9 10" key="1">
    <citation type="journal article" date="2021" name="Nat. Commun.">
        <title>Genetic determinants of endophytism in the Arabidopsis root mycobiome.</title>
        <authorList>
            <person name="Mesny F."/>
            <person name="Miyauchi S."/>
            <person name="Thiergart T."/>
            <person name="Pickel B."/>
            <person name="Atanasova L."/>
            <person name="Karlsson M."/>
            <person name="Huettel B."/>
            <person name="Barry K.W."/>
            <person name="Haridas S."/>
            <person name="Chen C."/>
            <person name="Bauer D."/>
            <person name="Andreopoulos W."/>
            <person name="Pangilinan J."/>
            <person name="LaButti K."/>
            <person name="Riley R."/>
            <person name="Lipzen A."/>
            <person name="Clum A."/>
            <person name="Drula E."/>
            <person name="Henrissat B."/>
            <person name="Kohler A."/>
            <person name="Grigoriev I.V."/>
            <person name="Martin F.M."/>
            <person name="Hacquard S."/>
        </authorList>
    </citation>
    <scope>NUCLEOTIDE SEQUENCE [LARGE SCALE GENOMIC DNA]</scope>
    <source>
        <strain evidence="9 10">MPI-CAGE-CH-0241</strain>
    </source>
</reference>
<keyword evidence="10" id="KW-1185">Reference proteome</keyword>
<comment type="caution">
    <text evidence="9">The sequence shown here is derived from an EMBL/GenBank/DDBJ whole genome shotgun (WGS) entry which is preliminary data.</text>
</comment>
<feature type="transmembrane region" description="Helical" evidence="7">
    <location>
        <begin position="50"/>
        <end position="72"/>
    </location>
</feature>
<keyword evidence="2 7" id="KW-0812">Transmembrane</keyword>
<gene>
    <name evidence="9" type="ORF">B0T10DRAFT_286325</name>
</gene>
<dbReference type="AlphaFoldDB" id="A0A9P8W875"/>
<evidence type="ECO:0000256" key="7">
    <source>
        <dbReference type="SAM" id="Phobius"/>
    </source>
</evidence>
<organism evidence="9 10">
    <name type="scientific">Thelonectria olida</name>
    <dbReference type="NCBI Taxonomy" id="1576542"/>
    <lineage>
        <taxon>Eukaryota</taxon>
        <taxon>Fungi</taxon>
        <taxon>Dikarya</taxon>
        <taxon>Ascomycota</taxon>
        <taxon>Pezizomycotina</taxon>
        <taxon>Sordariomycetes</taxon>
        <taxon>Hypocreomycetidae</taxon>
        <taxon>Hypocreales</taxon>
        <taxon>Nectriaceae</taxon>
        <taxon>Thelonectria</taxon>
    </lineage>
</organism>
<keyword evidence="3 7" id="KW-1133">Transmembrane helix</keyword>
<dbReference type="OrthoDB" id="4682787at2759"/>
<protein>
    <recommendedName>
        <fullName evidence="8">Rhodopsin domain-containing protein</fullName>
    </recommendedName>
</protein>